<dbReference type="CDD" id="cd00082">
    <property type="entry name" value="HisKA"/>
    <property type="match status" value="1"/>
</dbReference>
<comment type="caution">
    <text evidence="14">The sequence shown here is derived from an EMBL/GenBank/DDBJ whole genome shotgun (WGS) entry which is preliminary data.</text>
</comment>
<evidence type="ECO:0000256" key="11">
    <source>
        <dbReference type="SAM" id="Phobius"/>
    </source>
</evidence>
<keyword evidence="10 11" id="KW-0472">Membrane</keyword>
<keyword evidence="15" id="KW-1185">Reference proteome</keyword>
<dbReference type="InterPro" id="IPR036097">
    <property type="entry name" value="HisK_dim/P_sf"/>
</dbReference>
<evidence type="ECO:0000256" key="8">
    <source>
        <dbReference type="ARBA" id="ARBA00022989"/>
    </source>
</evidence>
<evidence type="ECO:0000259" key="12">
    <source>
        <dbReference type="PROSITE" id="PS50109"/>
    </source>
</evidence>
<dbReference type="PANTHER" id="PTHR45436:SF8">
    <property type="entry name" value="HISTIDINE KINASE"/>
    <property type="match status" value="1"/>
</dbReference>
<dbReference type="Gene3D" id="1.10.287.130">
    <property type="match status" value="1"/>
</dbReference>
<evidence type="ECO:0000256" key="7">
    <source>
        <dbReference type="ARBA" id="ARBA00022777"/>
    </source>
</evidence>
<dbReference type="InterPro" id="IPR005467">
    <property type="entry name" value="His_kinase_dom"/>
</dbReference>
<accession>A0AAP8MER1</accession>
<evidence type="ECO:0000256" key="4">
    <source>
        <dbReference type="ARBA" id="ARBA00022553"/>
    </source>
</evidence>
<dbReference type="InterPro" id="IPR050428">
    <property type="entry name" value="TCS_sensor_his_kinase"/>
</dbReference>
<keyword evidence="7 14" id="KW-0418">Kinase</keyword>
<feature type="domain" description="Histidine kinase" evidence="12">
    <location>
        <begin position="245"/>
        <end position="458"/>
    </location>
</feature>
<dbReference type="Gene3D" id="6.10.340.10">
    <property type="match status" value="1"/>
</dbReference>
<dbReference type="Proteomes" id="UP000235162">
    <property type="component" value="Unassembled WGS sequence"/>
</dbReference>
<dbReference type="EMBL" id="PKUR01000002">
    <property type="protein sequence ID" value="PLW86443.1"/>
    <property type="molecule type" value="Genomic_DNA"/>
</dbReference>
<feature type="transmembrane region" description="Helical" evidence="11">
    <location>
        <begin position="163"/>
        <end position="184"/>
    </location>
</feature>
<dbReference type="PROSITE" id="PS50885">
    <property type="entry name" value="HAMP"/>
    <property type="match status" value="1"/>
</dbReference>
<dbReference type="Pfam" id="PF02518">
    <property type="entry name" value="HATPase_c"/>
    <property type="match status" value="1"/>
</dbReference>
<comment type="catalytic activity">
    <reaction evidence="1">
        <text>ATP + protein L-histidine = ADP + protein N-phospho-L-histidine.</text>
        <dbReference type="EC" id="2.7.13.3"/>
    </reaction>
</comment>
<dbReference type="InterPro" id="IPR003660">
    <property type="entry name" value="HAMP_dom"/>
</dbReference>
<keyword evidence="4" id="KW-0597">Phosphoprotein</keyword>
<dbReference type="PANTHER" id="PTHR45436">
    <property type="entry name" value="SENSOR HISTIDINE KINASE YKOH"/>
    <property type="match status" value="1"/>
</dbReference>
<dbReference type="InterPro" id="IPR004358">
    <property type="entry name" value="Sig_transdc_His_kin-like_C"/>
</dbReference>
<dbReference type="SMART" id="SM00387">
    <property type="entry name" value="HATPase_c"/>
    <property type="match status" value="1"/>
</dbReference>
<protein>
    <recommendedName>
        <fullName evidence="3">histidine kinase</fullName>
        <ecNumber evidence="3">2.7.13.3</ecNumber>
    </recommendedName>
</protein>
<dbReference type="SUPFAM" id="SSF55874">
    <property type="entry name" value="ATPase domain of HSP90 chaperone/DNA topoisomerase II/histidine kinase"/>
    <property type="match status" value="1"/>
</dbReference>
<dbReference type="AlphaFoldDB" id="A0AAP8MER1"/>
<evidence type="ECO:0000256" key="10">
    <source>
        <dbReference type="ARBA" id="ARBA00023136"/>
    </source>
</evidence>
<dbReference type="RefSeq" id="WP_084199049.1">
    <property type="nucleotide sequence ID" value="NZ_BMYL01000002.1"/>
</dbReference>
<evidence type="ECO:0000256" key="6">
    <source>
        <dbReference type="ARBA" id="ARBA00022692"/>
    </source>
</evidence>
<evidence type="ECO:0000256" key="1">
    <source>
        <dbReference type="ARBA" id="ARBA00000085"/>
    </source>
</evidence>
<dbReference type="InterPro" id="IPR003594">
    <property type="entry name" value="HATPase_dom"/>
</dbReference>
<keyword evidence="8 11" id="KW-1133">Transmembrane helix</keyword>
<dbReference type="PRINTS" id="PR00344">
    <property type="entry name" value="BCTRLSENSOR"/>
</dbReference>
<comment type="subcellular location">
    <subcellularLocation>
        <location evidence="2">Membrane</location>
    </subcellularLocation>
</comment>
<feature type="domain" description="HAMP" evidence="13">
    <location>
        <begin position="184"/>
        <end position="237"/>
    </location>
</feature>
<evidence type="ECO:0000256" key="5">
    <source>
        <dbReference type="ARBA" id="ARBA00022679"/>
    </source>
</evidence>
<reference evidence="14 15" key="1">
    <citation type="submission" date="2018-01" db="EMBL/GenBank/DDBJ databases">
        <title>The draft genome sequence of Halioglobus japonicus S1-36.</title>
        <authorList>
            <person name="Du Z.-J."/>
            <person name="Shi M.-J."/>
        </authorList>
    </citation>
    <scope>NUCLEOTIDE SEQUENCE [LARGE SCALE GENOMIC DNA]</scope>
    <source>
        <strain evidence="14 15">S1-36</strain>
    </source>
</reference>
<dbReference type="SMART" id="SM00388">
    <property type="entry name" value="HisKA"/>
    <property type="match status" value="1"/>
</dbReference>
<organism evidence="14 15">
    <name type="scientific">Halioglobus japonicus</name>
    <dbReference type="NCBI Taxonomy" id="930805"/>
    <lineage>
        <taxon>Bacteria</taxon>
        <taxon>Pseudomonadati</taxon>
        <taxon>Pseudomonadota</taxon>
        <taxon>Gammaproteobacteria</taxon>
        <taxon>Cellvibrionales</taxon>
        <taxon>Halieaceae</taxon>
        <taxon>Halioglobus</taxon>
    </lineage>
</organism>
<dbReference type="Gene3D" id="3.30.565.10">
    <property type="entry name" value="Histidine kinase-like ATPase, C-terminal domain"/>
    <property type="match status" value="1"/>
</dbReference>
<keyword evidence="5" id="KW-0808">Transferase</keyword>
<dbReference type="InterPro" id="IPR003661">
    <property type="entry name" value="HisK_dim/P_dom"/>
</dbReference>
<keyword evidence="6 11" id="KW-0812">Transmembrane</keyword>
<dbReference type="SUPFAM" id="SSF47384">
    <property type="entry name" value="Homodimeric domain of signal transducing histidine kinase"/>
    <property type="match status" value="1"/>
</dbReference>
<feature type="transmembrane region" description="Helical" evidence="11">
    <location>
        <begin position="15"/>
        <end position="37"/>
    </location>
</feature>
<name>A0AAP8MER1_9GAMM</name>
<dbReference type="KEGG" id="hja:BST95_09455"/>
<dbReference type="Pfam" id="PF00512">
    <property type="entry name" value="HisKA"/>
    <property type="match status" value="1"/>
</dbReference>
<evidence type="ECO:0000256" key="2">
    <source>
        <dbReference type="ARBA" id="ARBA00004370"/>
    </source>
</evidence>
<dbReference type="GO" id="GO:0000155">
    <property type="term" value="F:phosphorelay sensor kinase activity"/>
    <property type="evidence" value="ECO:0007669"/>
    <property type="project" value="InterPro"/>
</dbReference>
<sequence>MNFREVIASLTFRYIAKYLLVLSAAVTALMASLYALYSYAYFHDLGSSIVEEHETLKLIYRGQGMDGLGKYVQDQRQSWYVDRFHYLIRDGEGNTLLGDLPAGTSYSEFEDGWLGFELALLEWGEEVGVEFLARQVQLDENVFALVARSFDEAGKQGRVVVAMLYRTMAATILLGLIGGFFAAARSLQRVDWLSREMSRIIRGDPSQRLDVDREKGQVKQLALMMNEMLDQTESLMQGVRSVSDNIAHDLRTPLSRMRNQLSQLQDNVTPDRSADVEHLLADCDALLTSFNAVLRISALEAGSRYAGGTELDLAALLEDVGDLYEPVAHDKGIEFSVSAAGPRYCEGEADLLFQMFANVLDNAIKYTPEGGRVAVNLQVGSGAELRVSISDTGPGISAEHWEDVFRRFYRVEPSRSGQPGHGLGLSMAQAIAHYHHGAVDLHDNHPGLRVIISLPRRVRS</sequence>
<dbReference type="InterPro" id="IPR036890">
    <property type="entry name" value="HATPase_C_sf"/>
</dbReference>
<dbReference type="GO" id="GO:0005886">
    <property type="term" value="C:plasma membrane"/>
    <property type="evidence" value="ECO:0007669"/>
    <property type="project" value="TreeGrafter"/>
</dbReference>
<proteinExistence type="predicted"/>
<keyword evidence="9" id="KW-0902">Two-component regulatory system</keyword>
<dbReference type="EC" id="2.7.13.3" evidence="3"/>
<gene>
    <name evidence="14" type="ORF">C0029_08495</name>
</gene>
<evidence type="ECO:0000313" key="14">
    <source>
        <dbReference type="EMBL" id="PLW86443.1"/>
    </source>
</evidence>
<evidence type="ECO:0000313" key="15">
    <source>
        <dbReference type="Proteomes" id="UP000235162"/>
    </source>
</evidence>
<dbReference type="PROSITE" id="PS50109">
    <property type="entry name" value="HIS_KIN"/>
    <property type="match status" value="1"/>
</dbReference>
<evidence type="ECO:0000259" key="13">
    <source>
        <dbReference type="PROSITE" id="PS50885"/>
    </source>
</evidence>
<evidence type="ECO:0000256" key="9">
    <source>
        <dbReference type="ARBA" id="ARBA00023012"/>
    </source>
</evidence>
<evidence type="ECO:0000256" key="3">
    <source>
        <dbReference type="ARBA" id="ARBA00012438"/>
    </source>
</evidence>